<evidence type="ECO:0000256" key="1">
    <source>
        <dbReference type="SAM" id="MobiDB-lite"/>
    </source>
</evidence>
<comment type="caution">
    <text evidence="2">The sequence shown here is derived from an EMBL/GenBank/DDBJ whole genome shotgun (WGS) entry which is preliminary data.</text>
</comment>
<protein>
    <submittedName>
        <fullName evidence="2">Uncharacterized protein</fullName>
    </submittedName>
</protein>
<feature type="region of interest" description="Disordered" evidence="1">
    <location>
        <begin position="159"/>
        <end position="205"/>
    </location>
</feature>
<dbReference type="EMBL" id="JAAMOB010000019">
    <property type="protein sequence ID" value="KAF4100589.1"/>
    <property type="molecule type" value="Genomic_DNA"/>
</dbReference>
<organism evidence="2 3">
    <name type="scientific">Onychostoma macrolepis</name>
    <dbReference type="NCBI Taxonomy" id="369639"/>
    <lineage>
        <taxon>Eukaryota</taxon>
        <taxon>Metazoa</taxon>
        <taxon>Chordata</taxon>
        <taxon>Craniata</taxon>
        <taxon>Vertebrata</taxon>
        <taxon>Euteleostomi</taxon>
        <taxon>Actinopterygii</taxon>
        <taxon>Neopterygii</taxon>
        <taxon>Teleostei</taxon>
        <taxon>Ostariophysi</taxon>
        <taxon>Cypriniformes</taxon>
        <taxon>Cyprinidae</taxon>
        <taxon>Acrossocheilinae</taxon>
        <taxon>Onychostoma</taxon>
    </lineage>
</organism>
<evidence type="ECO:0000313" key="2">
    <source>
        <dbReference type="EMBL" id="KAF4100589.1"/>
    </source>
</evidence>
<accession>A0A7J6BZX5</accession>
<proteinExistence type="predicted"/>
<reference evidence="2 3" key="1">
    <citation type="submission" date="2020-04" db="EMBL/GenBank/DDBJ databases">
        <title>Chromosome-level genome assembly of a cyprinid fish Onychostoma macrolepis by integration of Nanopore Sequencing, Bionano and Hi-C technology.</title>
        <authorList>
            <person name="Wang D."/>
        </authorList>
    </citation>
    <scope>NUCLEOTIDE SEQUENCE [LARGE SCALE GENOMIC DNA]</scope>
    <source>
        <strain evidence="2">SWU-2019</strain>
        <tissue evidence="2">Muscle</tissue>
    </source>
</reference>
<feature type="compositionally biased region" description="Basic and acidic residues" evidence="1">
    <location>
        <begin position="172"/>
        <end position="192"/>
    </location>
</feature>
<gene>
    <name evidence="2" type="ORF">G5714_018785</name>
</gene>
<evidence type="ECO:0000313" key="3">
    <source>
        <dbReference type="Proteomes" id="UP000579812"/>
    </source>
</evidence>
<dbReference type="AlphaFoldDB" id="A0A7J6BZX5"/>
<dbReference type="Proteomes" id="UP000579812">
    <property type="component" value="Unassembled WGS sequence"/>
</dbReference>
<keyword evidence="3" id="KW-1185">Reference proteome</keyword>
<sequence length="205" mass="22795">MPCNGGDDTFKGQPFFLRSAEDYREGLQSVSRADFGLSGEGHSWAVQTVDHQTEQHLEWPLQAPLDKAPSGWAGRRGPLVSWIRLAGSLEETKRKRERAHFVVIYPPLHRDPSTLPPVVVEMSTLWCISSGALCPLLVPSQGGENYWAWEKADLALHPNAGAPSSEPFSDQKNARMEESEMDKKQKLEREDLCPIDSQVAASLTD</sequence>
<name>A0A7J6BZX5_9TELE</name>